<gene>
    <name evidence="2" type="primary">LOC142171746</name>
</gene>
<name>A0AC58T2T0_TOBAC</name>
<evidence type="ECO:0000313" key="1">
    <source>
        <dbReference type="Proteomes" id="UP000790787"/>
    </source>
</evidence>
<sequence length="554" mass="63663">MENFVPQADQDAKLVQFEISRQGEMSVKEYYIEFVQLSKYATAVICDERDRIQRFIAGVGDYIHGKTYFASFAPGCTFTSIVGVAKHLEDRKRQQREREHKKARFNSSVSGKGVKVDNQKVDAVKNWPRQTMTTKIRSFLALAGYYKRFMEGFSIISELLTKLTQNKVKFRWSEDYENSFKELKDRLTSTPVLSLPDGTKVFTAYCDASAISLGCVLMQNGKANVIADALSHNSVESLAHFRAEKKVMGRELSSLENMGVCISELDYGGFILQDGQSEKTIQILEDTLRACVINIGGQWDQFLPLTNFSYTNKYQYSIQQTPYEALYGRRYRSHIGWFERYEAKMLSADLVCDALDKVPNVAYMDGENVLLKVSPMKGMMRIGKKNKKPRFIGPFEIVKRFEEVSYRLALPHNQAGVHPIFYIFMLQKYYEYRSHVLDFSTVQLDENKTYEEEQIAIVDCQVRKLRSKIVSSVKVLWKGQPTDEATWEFKSNMRSRYPHNFTTSAKITKEMADNSINGTSNPEIQGEQPNFEDTISDTRNEENDATPTHEGRYP</sequence>
<protein>
    <submittedName>
        <fullName evidence="2">Uncharacterized protein LOC142171746</fullName>
    </submittedName>
</protein>
<accession>A0AC58T2T0</accession>
<dbReference type="Proteomes" id="UP000790787">
    <property type="component" value="Chromosome 17"/>
</dbReference>
<organism evidence="1 2">
    <name type="scientific">Nicotiana tabacum</name>
    <name type="common">Common tobacco</name>
    <dbReference type="NCBI Taxonomy" id="4097"/>
    <lineage>
        <taxon>Eukaryota</taxon>
        <taxon>Viridiplantae</taxon>
        <taxon>Streptophyta</taxon>
        <taxon>Embryophyta</taxon>
        <taxon>Tracheophyta</taxon>
        <taxon>Spermatophyta</taxon>
        <taxon>Magnoliopsida</taxon>
        <taxon>eudicotyledons</taxon>
        <taxon>Gunneridae</taxon>
        <taxon>Pentapetalae</taxon>
        <taxon>asterids</taxon>
        <taxon>lamiids</taxon>
        <taxon>Solanales</taxon>
        <taxon>Solanaceae</taxon>
        <taxon>Nicotianoideae</taxon>
        <taxon>Nicotianeae</taxon>
        <taxon>Nicotiana</taxon>
    </lineage>
</organism>
<dbReference type="RefSeq" id="XP_075091544.1">
    <property type="nucleotide sequence ID" value="XM_075235443.1"/>
</dbReference>
<keyword evidence="1" id="KW-1185">Reference proteome</keyword>
<proteinExistence type="predicted"/>
<evidence type="ECO:0000313" key="2">
    <source>
        <dbReference type="RefSeq" id="XP_075091544.1"/>
    </source>
</evidence>
<reference evidence="1" key="1">
    <citation type="journal article" date="2014" name="Nat. Commun.">
        <title>The tobacco genome sequence and its comparison with those of tomato and potato.</title>
        <authorList>
            <person name="Sierro N."/>
            <person name="Battey J.N."/>
            <person name="Ouadi S."/>
            <person name="Bakaher N."/>
            <person name="Bovet L."/>
            <person name="Willig A."/>
            <person name="Goepfert S."/>
            <person name="Peitsch M.C."/>
            <person name="Ivanov N.V."/>
        </authorList>
    </citation>
    <scope>NUCLEOTIDE SEQUENCE [LARGE SCALE GENOMIC DNA]</scope>
</reference>
<reference evidence="2" key="2">
    <citation type="submission" date="2025-08" db="UniProtKB">
        <authorList>
            <consortium name="RefSeq"/>
        </authorList>
    </citation>
    <scope>IDENTIFICATION</scope>
    <source>
        <tissue evidence="2">Leaf</tissue>
    </source>
</reference>